<evidence type="ECO:0000313" key="2">
    <source>
        <dbReference type="Proteomes" id="UP000825015"/>
    </source>
</evidence>
<keyword evidence="2" id="KW-1185">Reference proteome</keyword>
<proteinExistence type="predicted"/>
<gene>
    <name evidence="1" type="ORF">MarbSA_12490</name>
</gene>
<dbReference type="Proteomes" id="UP000825015">
    <property type="component" value="Chromosome"/>
</dbReference>
<protein>
    <submittedName>
        <fullName evidence="1">Uncharacterized protein</fullName>
    </submittedName>
</protein>
<organism evidence="1 2">
    <name type="scientific">Methanobrevibacter arboriphilus</name>
    <dbReference type="NCBI Taxonomy" id="39441"/>
    <lineage>
        <taxon>Archaea</taxon>
        <taxon>Methanobacteriati</taxon>
        <taxon>Methanobacteriota</taxon>
        <taxon>Methanomada group</taxon>
        <taxon>Methanobacteria</taxon>
        <taxon>Methanobacteriales</taxon>
        <taxon>Methanobacteriaceae</taxon>
        <taxon>Methanobrevibacter</taxon>
    </lineage>
</organism>
<sequence length="209" mass="24662">MSTLYTPNEKFSLAEDLLNLYQSASCVITNRLHVALPCLAFNTPVLLLDNYNFDKDRFSGLKELLYTTEIDDYFQNYNIFDVENPPSNKNNYLKIRKNLISKCQRFTGHLNENDRKKSNGVEFYLSLLGKNTTSVNKYAYYNDYILKETENKLDLANKTINIQNEKIKAKNEKLKKINKKHQDKLNAIYSSNSWRMTKLFRNIRNLKRF</sequence>
<reference evidence="1" key="1">
    <citation type="submission" date="2019-06" db="EMBL/GenBank/DDBJ databases">
        <title>Complete genome sequence of Methanobrevibacter arboriphilus strain SA.</title>
        <authorList>
            <person name="Asakawa S."/>
        </authorList>
    </citation>
    <scope>NUCLEOTIDE SEQUENCE</scope>
    <source>
        <strain evidence="1">SA</strain>
    </source>
</reference>
<accession>A0ACA8R471</accession>
<evidence type="ECO:0000313" key="1">
    <source>
        <dbReference type="EMBL" id="BBL62209.1"/>
    </source>
</evidence>
<name>A0ACA8R471_METAZ</name>
<dbReference type="EMBL" id="AP019779">
    <property type="protein sequence ID" value="BBL62209.1"/>
    <property type="molecule type" value="Genomic_DNA"/>
</dbReference>